<sequence length="347" mass="37223">MTTYGVSVLGADLATLVETAEATDLAGFDAAWASEFYSRSGSISMAAMAARTKRCRIGSSILYGVGRSPLVLATEARDLDELSGGRVVLGLGNGTRRMMSDWHGVEDTSAPALRMEELVPLVRRIWNLHEGPVRHEGRFYRMNLVPTGDVAPPKRAIPIITAGVRPRMCEVAGRVADGLAGHPLFTTTYVEEVARPAVVRGAERAGRDPADIEIVSMVICAVHDDPQIARREAAQQIAFYSSVKTYEHVLDVSGFARQAAAIRDAFARRDLPAMFAAVTDDMIDAMAVAGTAAEVREGLRRYEGVLDHIVLYSPSIGLAPERIAENLGSLIRDCAPAFAGGKGDQSG</sequence>
<evidence type="ECO:0000259" key="1">
    <source>
        <dbReference type="Pfam" id="PF00296"/>
    </source>
</evidence>
<accession>A0A051TU88</accession>
<dbReference type="InterPro" id="IPR036661">
    <property type="entry name" value="Luciferase-like_sf"/>
</dbReference>
<dbReference type="InterPro" id="IPR011251">
    <property type="entry name" value="Luciferase-like_dom"/>
</dbReference>
<dbReference type="EMBL" id="JLXW01000010">
    <property type="protein sequence ID" value="KBZ60454.1"/>
    <property type="molecule type" value="Genomic_DNA"/>
</dbReference>
<evidence type="ECO:0000313" key="3">
    <source>
        <dbReference type="Proteomes" id="UP000025947"/>
    </source>
</evidence>
<dbReference type="PANTHER" id="PTHR43244">
    <property type="match status" value="1"/>
</dbReference>
<dbReference type="CDD" id="cd01097">
    <property type="entry name" value="Tetrahydromethanopterin_reductase"/>
    <property type="match status" value="1"/>
</dbReference>
<reference evidence="2 3" key="1">
    <citation type="submission" date="2014-04" db="EMBL/GenBank/DDBJ databases">
        <title>The Genome Sequence of Mycobacterium tuberculosis TKK-01-0051.</title>
        <authorList>
            <consortium name="The Broad Institute Genomics Platform"/>
            <consortium name="The Broad Institute Genome Sequencing Center for Infectious Disease"/>
            <person name="Earl A.M."/>
            <person name="Cohen K."/>
            <person name="Pym A."/>
            <person name="Bishai W."/>
            <person name="Maharaj K."/>
            <person name="Desjardins C."/>
            <person name="Abeel T."/>
            <person name="Young S."/>
            <person name="Zeng Q."/>
            <person name="Gargeya S."/>
            <person name="Abouelleil A."/>
            <person name="Alvarado L."/>
            <person name="Chapman S.B."/>
            <person name="Gainer-Dewar J."/>
            <person name="Goldberg J."/>
            <person name="Griggs A."/>
            <person name="Gujja S."/>
            <person name="Hansen M."/>
            <person name="Howarth C."/>
            <person name="Imamovic A."/>
            <person name="Larimer J."/>
            <person name="Murphy C."/>
            <person name="Naylor J."/>
            <person name="Pearson M."/>
            <person name="Poon T.W."/>
            <person name="Priest M."/>
            <person name="Roberts A."/>
            <person name="Saif S."/>
            <person name="Shea T."/>
            <person name="Sykes S."/>
            <person name="Wortman J."/>
            <person name="Nusbaum C."/>
            <person name="Birren B."/>
        </authorList>
    </citation>
    <scope>NUCLEOTIDE SEQUENCE [LARGE SCALE GENOMIC DNA]</scope>
    <source>
        <strain evidence="2 3">TKK-01-0051</strain>
    </source>
</reference>
<dbReference type="PANTHER" id="PTHR43244:SF2">
    <property type="entry name" value="CONSERVED HYPOTHETICAL ALANINE AND PROLINE-RICH PROTEIN"/>
    <property type="match status" value="1"/>
</dbReference>
<dbReference type="GeneID" id="45764403"/>
<dbReference type="HOGENOM" id="CLU_027853_5_1_11"/>
<dbReference type="Gene3D" id="3.20.20.30">
    <property type="entry name" value="Luciferase-like domain"/>
    <property type="match status" value="1"/>
</dbReference>
<dbReference type="RefSeq" id="WP_014382413.1">
    <property type="nucleotide sequence ID" value="NZ_KK328284.1"/>
</dbReference>
<name>A0A051TU88_9MYCO</name>
<proteinExistence type="predicted"/>
<dbReference type="AlphaFoldDB" id="A0A051TU88"/>
<gene>
    <name evidence="2" type="ORF">K875_03398</name>
</gene>
<dbReference type="SUPFAM" id="SSF51679">
    <property type="entry name" value="Bacterial luciferase-like"/>
    <property type="match status" value="1"/>
</dbReference>
<dbReference type="Pfam" id="PF00296">
    <property type="entry name" value="Bac_luciferase"/>
    <property type="match status" value="1"/>
</dbReference>
<comment type="caution">
    <text evidence="2">The sequence shown here is derived from an EMBL/GenBank/DDBJ whole genome shotgun (WGS) entry which is preliminary data.</text>
</comment>
<evidence type="ECO:0000313" key="2">
    <source>
        <dbReference type="EMBL" id="KBZ60454.1"/>
    </source>
</evidence>
<organism evidence="2 3">
    <name type="scientific">Mycobacterium [tuberculosis] TKK-01-0051</name>
    <dbReference type="NCBI Taxonomy" id="1324261"/>
    <lineage>
        <taxon>Bacteria</taxon>
        <taxon>Bacillati</taxon>
        <taxon>Actinomycetota</taxon>
        <taxon>Actinomycetes</taxon>
        <taxon>Mycobacteriales</taxon>
        <taxon>Mycobacteriaceae</taxon>
        <taxon>Mycobacterium</taxon>
        <taxon>Mycobacterium avium complex (MAC)</taxon>
    </lineage>
</organism>
<feature type="domain" description="Luciferase-like" evidence="1">
    <location>
        <begin position="11"/>
        <end position="305"/>
    </location>
</feature>
<protein>
    <recommendedName>
        <fullName evidence="1">Luciferase-like domain-containing protein</fullName>
    </recommendedName>
</protein>
<dbReference type="GO" id="GO:0016705">
    <property type="term" value="F:oxidoreductase activity, acting on paired donors, with incorporation or reduction of molecular oxygen"/>
    <property type="evidence" value="ECO:0007669"/>
    <property type="project" value="InterPro"/>
</dbReference>
<dbReference type="Proteomes" id="UP000025947">
    <property type="component" value="Unassembled WGS sequence"/>
</dbReference>
<dbReference type="InterPro" id="IPR050564">
    <property type="entry name" value="F420-G6PD/mer"/>
</dbReference>
<dbReference type="PATRIC" id="fig|1324261.3.peg.3438"/>
<keyword evidence="3" id="KW-1185">Reference proteome</keyword>